<dbReference type="Pfam" id="PF05686">
    <property type="entry name" value="Glyco_transf_90"/>
    <property type="match status" value="1"/>
</dbReference>
<evidence type="ECO:0000256" key="1">
    <source>
        <dbReference type="ARBA" id="ARBA00022679"/>
    </source>
</evidence>
<dbReference type="PANTHER" id="PTHR12203:SF35">
    <property type="entry name" value="PROTEIN O-GLUCOSYLTRANSFERASE 1"/>
    <property type="match status" value="1"/>
</dbReference>
<accession>A0A4Z1C6A3</accession>
<dbReference type="PANTHER" id="PTHR12203">
    <property type="entry name" value="KDEL LYS-ASP-GLU-LEU CONTAINING - RELATED"/>
    <property type="match status" value="1"/>
</dbReference>
<proteinExistence type="predicted"/>
<dbReference type="AlphaFoldDB" id="A0A4Z1C6A3"/>
<name>A0A4Z1C6A3_9GAMM</name>
<feature type="domain" description="Glycosyl transferase CAP10" evidence="2">
    <location>
        <begin position="93"/>
        <end position="319"/>
    </location>
</feature>
<dbReference type="RefSeq" id="WP_135801497.1">
    <property type="nucleotide sequence ID" value="NZ_SRPF01000001.1"/>
</dbReference>
<dbReference type="OrthoDB" id="767964at2"/>
<reference evidence="3 4" key="1">
    <citation type="submission" date="2019-04" db="EMBL/GenBank/DDBJ databases">
        <authorList>
            <person name="Park S."/>
            <person name="Yoon J.-H."/>
        </authorList>
    </citation>
    <scope>NUCLEOTIDE SEQUENCE [LARGE SCALE GENOMIC DNA]</scope>
    <source>
        <strain evidence="3 4">HJM-18</strain>
    </source>
</reference>
<evidence type="ECO:0000313" key="4">
    <source>
        <dbReference type="Proteomes" id="UP000298325"/>
    </source>
</evidence>
<keyword evidence="4" id="KW-1185">Reference proteome</keyword>
<dbReference type="GO" id="GO:0016740">
    <property type="term" value="F:transferase activity"/>
    <property type="evidence" value="ECO:0007669"/>
    <property type="project" value="UniProtKB-KW"/>
</dbReference>
<evidence type="ECO:0000313" key="3">
    <source>
        <dbReference type="EMBL" id="TGN41110.1"/>
    </source>
</evidence>
<dbReference type="InterPro" id="IPR006598">
    <property type="entry name" value="CAP10"/>
</dbReference>
<evidence type="ECO:0000259" key="2">
    <source>
        <dbReference type="SMART" id="SM00672"/>
    </source>
</evidence>
<sequence>MTAKSAHKLAVYLQHGLRCLLPRMFWQNRRKALLDSFERLPAAHQADIQRRVAYYNRLTQPFSPSKTAETTGSFRFAGKSTAYCIDFSSLIRFFPCNRKVDYQFGDVTEIPDQPRFVKSRPIRPDQSNRNSVLLKLNAIRHYHFVPDRRAFADKKPMAVWRGKSNRPHRVEFASRFADHPLCNIGCTQHKEPEKQAYHKDFMSIEEQLEYQFVVSVEGIDVATNLKWIMASNSLCLMRRPKFETWFMEGALIPGYHYVQLADDHSDLPEKIEYYTAHPEEAEAIIANAQRHVARFRDERTERITALLVMQKYLELSRQETGQRAALQPG</sequence>
<protein>
    <submittedName>
        <fullName evidence="3">Lipopolysaccharide A protein</fullName>
    </submittedName>
</protein>
<keyword evidence="1" id="KW-0808">Transferase</keyword>
<gene>
    <name evidence="3" type="ORF">E5Q11_00715</name>
</gene>
<dbReference type="SMART" id="SM00672">
    <property type="entry name" value="CAP10"/>
    <property type="match status" value="1"/>
</dbReference>
<dbReference type="InterPro" id="IPR051091">
    <property type="entry name" value="O-Glucosyltr/Glycosyltrsf_90"/>
</dbReference>
<dbReference type="EMBL" id="SRPF01000001">
    <property type="protein sequence ID" value="TGN41110.1"/>
    <property type="molecule type" value="Genomic_DNA"/>
</dbReference>
<comment type="caution">
    <text evidence="3">The sequence shown here is derived from an EMBL/GenBank/DDBJ whole genome shotgun (WGS) entry which is preliminary data.</text>
</comment>
<organism evidence="3 4">
    <name type="scientific">Marinobacter confluentis</name>
    <dbReference type="NCBI Taxonomy" id="1697557"/>
    <lineage>
        <taxon>Bacteria</taxon>
        <taxon>Pseudomonadati</taxon>
        <taxon>Pseudomonadota</taxon>
        <taxon>Gammaproteobacteria</taxon>
        <taxon>Pseudomonadales</taxon>
        <taxon>Marinobacteraceae</taxon>
        <taxon>Marinobacter</taxon>
    </lineage>
</organism>
<dbReference type="Proteomes" id="UP000298325">
    <property type="component" value="Unassembled WGS sequence"/>
</dbReference>